<dbReference type="Gene3D" id="1.20.1280.50">
    <property type="match status" value="1"/>
</dbReference>
<dbReference type="OrthoDB" id="3823774at2759"/>
<dbReference type="RefSeq" id="XP_023629758.1">
    <property type="nucleotide sequence ID" value="XM_023773990.1"/>
</dbReference>
<dbReference type="EMBL" id="FJUY01000015">
    <property type="protein sequence ID" value="CZT23034.1"/>
    <property type="molecule type" value="Genomic_DNA"/>
</dbReference>
<protein>
    <recommendedName>
        <fullName evidence="1">F-box domain-containing protein</fullName>
    </recommendedName>
</protein>
<keyword evidence="3" id="KW-1185">Reference proteome</keyword>
<dbReference type="GeneID" id="35603826"/>
<name>A0A2D3VKT2_9PEZI</name>
<dbReference type="CDD" id="cd09917">
    <property type="entry name" value="F-box_SF"/>
    <property type="match status" value="1"/>
</dbReference>
<dbReference type="SMART" id="SM00256">
    <property type="entry name" value="FBOX"/>
    <property type="match status" value="1"/>
</dbReference>
<feature type="domain" description="F-box" evidence="1">
    <location>
        <begin position="9"/>
        <end position="49"/>
    </location>
</feature>
<evidence type="ECO:0000313" key="3">
    <source>
        <dbReference type="Proteomes" id="UP000225277"/>
    </source>
</evidence>
<gene>
    <name evidence="2" type="ORF">RCC_08744</name>
</gene>
<dbReference type="InterPro" id="IPR036047">
    <property type="entry name" value="F-box-like_dom_sf"/>
</dbReference>
<evidence type="ECO:0000259" key="1">
    <source>
        <dbReference type="SMART" id="SM00256"/>
    </source>
</evidence>
<reference evidence="2 3" key="1">
    <citation type="submission" date="2016-03" db="EMBL/GenBank/DDBJ databases">
        <authorList>
            <person name="Ploux O."/>
        </authorList>
    </citation>
    <scope>NUCLEOTIDE SEQUENCE [LARGE SCALE GENOMIC DNA]</scope>
    <source>
        <strain evidence="2 3">URUG2</strain>
    </source>
</reference>
<sequence length="188" mass="21416">MSATPRTFGTLELLQDILQHLPPPAIVRCRQVSNAWKAAVDVPSPGMKVALSLMSNKGVIDTFGRQRVAEILSEGSVKFTVEMKPVIPFTGSEPLQMIFHRNSFGLKDLRREMLITDPPINCIKVYQHDKQSYPKSEPLQFWVSEYQRPAQRGEVVEKDGVKVKHILKYFEVENARKDLWGRAIVGLW</sequence>
<evidence type="ECO:0000313" key="2">
    <source>
        <dbReference type="EMBL" id="CZT23034.1"/>
    </source>
</evidence>
<dbReference type="AlphaFoldDB" id="A0A2D3VKT2"/>
<accession>A0A2D3VKT2</accession>
<dbReference type="SUPFAM" id="SSF81383">
    <property type="entry name" value="F-box domain"/>
    <property type="match status" value="1"/>
</dbReference>
<dbReference type="InterPro" id="IPR001810">
    <property type="entry name" value="F-box_dom"/>
</dbReference>
<proteinExistence type="predicted"/>
<organism evidence="2 3">
    <name type="scientific">Ramularia collo-cygni</name>
    <dbReference type="NCBI Taxonomy" id="112498"/>
    <lineage>
        <taxon>Eukaryota</taxon>
        <taxon>Fungi</taxon>
        <taxon>Dikarya</taxon>
        <taxon>Ascomycota</taxon>
        <taxon>Pezizomycotina</taxon>
        <taxon>Dothideomycetes</taxon>
        <taxon>Dothideomycetidae</taxon>
        <taxon>Mycosphaerellales</taxon>
        <taxon>Mycosphaerellaceae</taxon>
        <taxon>Ramularia</taxon>
    </lineage>
</organism>
<dbReference type="Pfam" id="PF00646">
    <property type="entry name" value="F-box"/>
    <property type="match status" value="1"/>
</dbReference>
<dbReference type="Proteomes" id="UP000225277">
    <property type="component" value="Unassembled WGS sequence"/>
</dbReference>